<dbReference type="PANTHER" id="PTHR47271">
    <property type="entry name" value="ARGININE DEIMINASE"/>
    <property type="match status" value="1"/>
</dbReference>
<sequence length="402" mass="45893">MNKINVYSEVGKLKEVLVHTPGDEIRRISPSRLEELLFSAILEPDSAIEEHKRFLKILEDNNIKVIQLDQLVADTYELVNPSVRDAFIEKWLNESEPKLDKKLREKVKEYLLHTQKTVGTKRMVRIMMAGVDRVELGVELDRQLVVDPMPNLYFTRDPFASAGNGISLNNMKYVTRKRETIFSEFIFENHPDYKTTPHWFDRLDKGNIEGGDVFIYNRTTLVIGISERTNKDALLTIANNIKSNKESKFERIVAVNVPPMPNLMHLDTWLTMVDHDKFLYSPNMMKTLKFWTIDLTKPIKMVELEESLSDMIETIIGKKPVLIPIAGHDASPLDVDIETHFDGTNYLTIAPGVVVGYSRNKLTEKALTKAGVKVLSFEGNQLSLGMGSARCMSMPLVREDIK</sequence>
<reference key="2">
    <citation type="submission" date="2010-03" db="EMBL/GenBank/DDBJ databases">
        <authorList>
            <person name="Ma Z."/>
            <person name="Wang X."/>
            <person name="Liu H."/>
        </authorList>
    </citation>
    <scope>NUCLEOTIDE SEQUENCE</scope>
    <source>
        <strain>MP145</strain>
    </source>
</reference>
<organism evidence="4 5">
    <name type="scientific">Mycoplasma crocodyli (strain ATCC 51981 / MP145)</name>
    <dbReference type="NCBI Taxonomy" id="512564"/>
    <lineage>
        <taxon>Bacteria</taxon>
        <taxon>Bacillati</taxon>
        <taxon>Mycoplasmatota</taxon>
        <taxon>Mollicutes</taxon>
        <taxon>Mycoplasmataceae</taxon>
        <taxon>Mycoplasma</taxon>
    </lineage>
</organism>
<feature type="active site" description="Amidino-cysteine intermediate" evidence="3">
    <location>
        <position position="391"/>
    </location>
</feature>
<dbReference type="InterPro" id="IPR003876">
    <property type="entry name" value="Arg_deiminase"/>
</dbReference>
<evidence type="ECO:0000313" key="5">
    <source>
        <dbReference type="Proteomes" id="UP000001845"/>
    </source>
</evidence>
<protein>
    <submittedName>
        <fullName evidence="4">Arginine deiminase (ADI) (Arginine dihydrolase) (AD)</fullName>
        <ecNumber evidence="4">3.5.3.6</ecNumber>
    </submittedName>
</protein>
<dbReference type="EC" id="3.5.3.6" evidence="4"/>
<dbReference type="Pfam" id="PF02274">
    <property type="entry name" value="ADI"/>
    <property type="match status" value="1"/>
</dbReference>
<proteinExistence type="inferred from homology"/>
<name>D5E643_MYCCM</name>
<keyword evidence="5" id="KW-1185">Reference proteome</keyword>
<comment type="similarity">
    <text evidence="1">Belongs to the arginine deiminase family.</text>
</comment>
<evidence type="ECO:0000313" key="4">
    <source>
        <dbReference type="EMBL" id="ADE19892.1"/>
    </source>
</evidence>
<dbReference type="Gene3D" id="1.10.3930.10">
    <property type="entry name" value="Arginine deiminase"/>
    <property type="match status" value="1"/>
</dbReference>
<dbReference type="STRING" id="512564.MCRO_0627"/>
<dbReference type="GO" id="GO:0016990">
    <property type="term" value="F:arginine deiminase activity"/>
    <property type="evidence" value="ECO:0007669"/>
    <property type="project" value="UniProtKB-EC"/>
</dbReference>
<dbReference type="KEGG" id="mcd:MCRO_0627"/>
<reference evidence="5" key="1">
    <citation type="submission" date="2010-03" db="EMBL/GenBank/DDBJ databases">
        <title>The complete genome of Mycoplasma crocodyli MP145.</title>
        <authorList>
            <person name="Glass J.I."/>
            <person name="Durkin A.S."/>
            <person name="Hostetler J."/>
            <person name="Jackson J."/>
            <person name="Johnson J."/>
            <person name="May M.A."/>
            <person name="Paralanov V."/>
            <person name="Radune D."/>
            <person name="Szczypinski B."/>
            <person name="Brown D.R."/>
        </authorList>
    </citation>
    <scope>NUCLEOTIDE SEQUENCE [LARGE SCALE GENOMIC DNA]</scope>
    <source>
        <strain evidence="5">ATCC 51981 / MP145</strain>
    </source>
</reference>
<keyword evidence="2 4" id="KW-0378">Hydrolase</keyword>
<dbReference type="Gene3D" id="3.75.10.10">
    <property type="entry name" value="L-arginine/glycine Amidinotransferase, Chain A"/>
    <property type="match status" value="1"/>
</dbReference>
<dbReference type="PANTHER" id="PTHR47271:SF2">
    <property type="entry name" value="ARGININE DEIMINASE"/>
    <property type="match status" value="1"/>
</dbReference>
<gene>
    <name evidence="4" type="primary">arcA</name>
    <name evidence="4" type="ordered locus">MCRO_0627</name>
</gene>
<evidence type="ECO:0000256" key="1">
    <source>
        <dbReference type="ARBA" id="ARBA00010206"/>
    </source>
</evidence>
<dbReference type="PRINTS" id="PR01466">
    <property type="entry name" value="ARGDEIMINASE"/>
</dbReference>
<dbReference type="eggNOG" id="COG2235">
    <property type="taxonomic scope" value="Bacteria"/>
</dbReference>
<accession>D5E643</accession>
<reference evidence="4 5" key="3">
    <citation type="journal article" date="2011" name="J. Bacteriol.">
        <title>Genome sequences of Mycoplasma alligatoris A21JP2T and Mycoplasma crocodyli MP145T.</title>
        <authorList>
            <person name="Brown D.R."/>
            <person name="Farmerie W.G."/>
            <person name="May M."/>
            <person name="Benders G.A."/>
            <person name="Durkin A.S."/>
            <person name="Hlavinka K."/>
            <person name="Hostetler J."/>
            <person name="Jackson J."/>
            <person name="Johnson J."/>
            <person name="Miller R.H."/>
            <person name="Paralanov V."/>
            <person name="Radune D."/>
            <person name="Szczypinski B."/>
            <person name="Glass J.I."/>
        </authorList>
    </citation>
    <scope>NUCLEOTIDE SEQUENCE [LARGE SCALE GENOMIC DNA]</scope>
    <source>
        <strain evidence="5">ATCC 51981 / MP145</strain>
    </source>
</reference>
<evidence type="ECO:0000256" key="3">
    <source>
        <dbReference type="PIRSR" id="PIRSR006356-1"/>
    </source>
</evidence>
<dbReference type="PIRSF" id="PIRSF006356">
    <property type="entry name" value="Arg_deiminase"/>
    <property type="match status" value="1"/>
</dbReference>
<dbReference type="SUPFAM" id="SSF55909">
    <property type="entry name" value="Pentein"/>
    <property type="match status" value="1"/>
</dbReference>
<dbReference type="RefSeq" id="WP_013054668.1">
    <property type="nucleotide sequence ID" value="NC_014014.1"/>
</dbReference>
<dbReference type="AlphaFoldDB" id="D5E643"/>
<evidence type="ECO:0000256" key="2">
    <source>
        <dbReference type="ARBA" id="ARBA00022801"/>
    </source>
</evidence>
<dbReference type="Proteomes" id="UP000001845">
    <property type="component" value="Chromosome"/>
</dbReference>
<dbReference type="HOGENOM" id="CLU_052662_0_1_14"/>
<dbReference type="EMBL" id="CP001991">
    <property type="protein sequence ID" value="ADE19892.1"/>
    <property type="molecule type" value="Genomic_DNA"/>
</dbReference>
<dbReference type="GO" id="GO:0019546">
    <property type="term" value="P:L-arginine deiminase pathway"/>
    <property type="evidence" value="ECO:0007669"/>
    <property type="project" value="TreeGrafter"/>
</dbReference>
<dbReference type="OrthoDB" id="9807502at2"/>